<evidence type="ECO:0000256" key="8">
    <source>
        <dbReference type="ARBA" id="ARBA00023170"/>
    </source>
</evidence>
<proteinExistence type="predicted"/>
<keyword evidence="4 13" id="KW-0732">Signal</keyword>
<sequence>MFAVFVILLQVSQGAAVLEVYEEVEAVVLPCQYFGIIPEDDPTVIWSRFDLNPKTVHRRREEDDLQGQNQHYSGRTSMRPDALDTGDYSLTLRKPQLTDSGTYTCTISDGTQDLTLNTIQLQVKERFPAWSKVLLVLLVLTTVIVSGGLLFCFRLYLMSVYQVEVDAEVNAVQLPCKTITHLPEDAKVEWSNSKDKTIHLFENSSDQHDEQHWFYRQRTEMKKRPLKAGDLSLTLKYPTDSDTDTYTCTARSREGNILMKKQVQLHVKVCQMEVKDGEESIQLPFKSTCDLPDDIRVKWWRDDPEPMVMVHVYQNKSDQPDKQDEEYRGRTEMSKKLLETGNLSLTLKHPTVSDTGRYRCRVDSRNIWREKTVLLKVGGQYEGGTLFTHSLVEVQQYGRLTVFSCYHPSLGCLPEK</sequence>
<keyword evidence="2" id="KW-1003">Cell membrane</keyword>
<dbReference type="SUPFAM" id="SSF48726">
    <property type="entry name" value="Immunoglobulin"/>
    <property type="match status" value="3"/>
</dbReference>
<dbReference type="InterPro" id="IPR051713">
    <property type="entry name" value="T-cell_Activation_Regulation"/>
</dbReference>
<evidence type="ECO:0000256" key="12">
    <source>
        <dbReference type="SAM" id="Phobius"/>
    </source>
</evidence>
<dbReference type="InterPro" id="IPR013106">
    <property type="entry name" value="Ig_V-set"/>
</dbReference>
<keyword evidence="8" id="KW-0675">Receptor</keyword>
<feature type="region of interest" description="Disordered" evidence="11">
    <location>
        <begin position="58"/>
        <end position="83"/>
    </location>
</feature>
<dbReference type="InterPro" id="IPR007110">
    <property type="entry name" value="Ig-like_dom"/>
</dbReference>
<dbReference type="AlphaFoldDB" id="A0A9Y3RZJ8"/>
<dbReference type="PANTHER" id="PTHR25466:SF14">
    <property type="entry name" value="BUTYROPHILIN SUBFAMILY 2 MEMBER A2-LIKE-RELATED"/>
    <property type="match status" value="1"/>
</dbReference>
<evidence type="ECO:0000256" key="5">
    <source>
        <dbReference type="ARBA" id="ARBA00022989"/>
    </source>
</evidence>
<feature type="chain" id="PRO_5041348664" evidence="13">
    <location>
        <begin position="17"/>
        <end position="416"/>
    </location>
</feature>
<protein>
    <submittedName>
        <fullName evidence="16">Butyrophilin-like protein 2</fullName>
    </submittedName>
</protein>
<name>A0A9Y3RZJ8_9CICH</name>
<comment type="subcellular location">
    <subcellularLocation>
        <location evidence="1">Cell membrane</location>
        <topology evidence="1">Single-pass type I membrane protein</topology>
    </subcellularLocation>
</comment>
<dbReference type="GO" id="GO:0009897">
    <property type="term" value="C:external side of plasma membrane"/>
    <property type="evidence" value="ECO:0007669"/>
    <property type="project" value="TreeGrafter"/>
</dbReference>
<keyword evidence="6 12" id="KW-0472">Membrane</keyword>
<keyword evidence="5 12" id="KW-1133">Transmembrane helix</keyword>
<dbReference type="Proteomes" id="UP000695023">
    <property type="component" value="Unplaced"/>
</dbReference>
<dbReference type="InterPro" id="IPR003599">
    <property type="entry name" value="Ig_sub"/>
</dbReference>
<evidence type="ECO:0000256" key="7">
    <source>
        <dbReference type="ARBA" id="ARBA00023157"/>
    </source>
</evidence>
<gene>
    <name evidence="16" type="primary">LOC102212487</name>
</gene>
<keyword evidence="10" id="KW-0393">Immunoglobulin domain</keyword>
<dbReference type="SMART" id="SM00406">
    <property type="entry name" value="IGv"/>
    <property type="match status" value="3"/>
</dbReference>
<dbReference type="GeneID" id="102212487"/>
<dbReference type="Gene3D" id="2.60.40.10">
    <property type="entry name" value="Immunoglobulins"/>
    <property type="match status" value="3"/>
</dbReference>
<evidence type="ECO:0000256" key="2">
    <source>
        <dbReference type="ARBA" id="ARBA00022475"/>
    </source>
</evidence>
<evidence type="ECO:0000259" key="14">
    <source>
        <dbReference type="PROSITE" id="PS50835"/>
    </source>
</evidence>
<dbReference type="GO" id="GO:0007166">
    <property type="term" value="P:cell surface receptor signaling pathway"/>
    <property type="evidence" value="ECO:0007669"/>
    <property type="project" value="TreeGrafter"/>
</dbReference>
<organism evidence="15 16">
    <name type="scientific">Pundamilia nyererei</name>
    <dbReference type="NCBI Taxonomy" id="303518"/>
    <lineage>
        <taxon>Eukaryota</taxon>
        <taxon>Metazoa</taxon>
        <taxon>Chordata</taxon>
        <taxon>Craniata</taxon>
        <taxon>Vertebrata</taxon>
        <taxon>Euteleostomi</taxon>
        <taxon>Actinopterygii</taxon>
        <taxon>Neopterygii</taxon>
        <taxon>Teleostei</taxon>
        <taxon>Neoteleostei</taxon>
        <taxon>Acanthomorphata</taxon>
        <taxon>Ovalentaria</taxon>
        <taxon>Cichlomorphae</taxon>
        <taxon>Cichliformes</taxon>
        <taxon>Cichlidae</taxon>
        <taxon>African cichlids</taxon>
        <taxon>Pseudocrenilabrinae</taxon>
        <taxon>Haplochromini</taxon>
        <taxon>Pundamilia</taxon>
    </lineage>
</organism>
<dbReference type="GO" id="GO:0042130">
    <property type="term" value="P:negative regulation of T cell proliferation"/>
    <property type="evidence" value="ECO:0007669"/>
    <property type="project" value="TreeGrafter"/>
</dbReference>
<dbReference type="GO" id="GO:0042102">
    <property type="term" value="P:positive regulation of T cell proliferation"/>
    <property type="evidence" value="ECO:0007669"/>
    <property type="project" value="TreeGrafter"/>
</dbReference>
<keyword evidence="15" id="KW-1185">Reference proteome</keyword>
<evidence type="ECO:0000256" key="11">
    <source>
        <dbReference type="SAM" id="MobiDB-lite"/>
    </source>
</evidence>
<evidence type="ECO:0000256" key="4">
    <source>
        <dbReference type="ARBA" id="ARBA00022729"/>
    </source>
</evidence>
<feature type="signal peptide" evidence="13">
    <location>
        <begin position="1"/>
        <end position="16"/>
    </location>
</feature>
<evidence type="ECO:0000256" key="13">
    <source>
        <dbReference type="SAM" id="SignalP"/>
    </source>
</evidence>
<evidence type="ECO:0000256" key="6">
    <source>
        <dbReference type="ARBA" id="ARBA00023136"/>
    </source>
</evidence>
<feature type="compositionally biased region" description="Polar residues" evidence="11">
    <location>
        <begin position="66"/>
        <end position="76"/>
    </location>
</feature>
<feature type="domain" description="Ig-like" evidence="14">
    <location>
        <begin position="238"/>
        <end position="374"/>
    </location>
</feature>
<dbReference type="GO" id="GO:0071222">
    <property type="term" value="P:cellular response to lipopolysaccharide"/>
    <property type="evidence" value="ECO:0007669"/>
    <property type="project" value="TreeGrafter"/>
</dbReference>
<dbReference type="InterPro" id="IPR013783">
    <property type="entry name" value="Ig-like_fold"/>
</dbReference>
<dbReference type="GO" id="GO:0006955">
    <property type="term" value="P:immune response"/>
    <property type="evidence" value="ECO:0007669"/>
    <property type="project" value="TreeGrafter"/>
</dbReference>
<dbReference type="SMART" id="SM00409">
    <property type="entry name" value="IG"/>
    <property type="match status" value="3"/>
</dbReference>
<dbReference type="Pfam" id="PF07686">
    <property type="entry name" value="V-set"/>
    <property type="match status" value="3"/>
</dbReference>
<dbReference type="RefSeq" id="XP_005750396.1">
    <property type="nucleotide sequence ID" value="XM_005750339.1"/>
</dbReference>
<evidence type="ECO:0000256" key="3">
    <source>
        <dbReference type="ARBA" id="ARBA00022692"/>
    </source>
</evidence>
<keyword evidence="9" id="KW-0325">Glycoprotein</keyword>
<evidence type="ECO:0000256" key="1">
    <source>
        <dbReference type="ARBA" id="ARBA00004251"/>
    </source>
</evidence>
<accession>A0A9Y3RZJ8</accession>
<dbReference type="PROSITE" id="PS50835">
    <property type="entry name" value="IG_LIKE"/>
    <property type="match status" value="2"/>
</dbReference>
<keyword evidence="3 12" id="KW-0812">Transmembrane</keyword>
<evidence type="ECO:0000313" key="15">
    <source>
        <dbReference type="Proteomes" id="UP000695023"/>
    </source>
</evidence>
<evidence type="ECO:0000256" key="9">
    <source>
        <dbReference type="ARBA" id="ARBA00023180"/>
    </source>
</evidence>
<dbReference type="InterPro" id="IPR036179">
    <property type="entry name" value="Ig-like_dom_sf"/>
</dbReference>
<feature type="domain" description="Ig-like" evidence="14">
    <location>
        <begin position="25"/>
        <end position="117"/>
    </location>
</feature>
<keyword evidence="7" id="KW-1015">Disulfide bond</keyword>
<feature type="transmembrane region" description="Helical" evidence="12">
    <location>
        <begin position="133"/>
        <end position="153"/>
    </location>
</feature>
<evidence type="ECO:0000256" key="10">
    <source>
        <dbReference type="ARBA" id="ARBA00023319"/>
    </source>
</evidence>
<dbReference type="PANTHER" id="PTHR25466">
    <property type="entry name" value="T-LYMPHOCYTE ACTIVATION ANTIGEN"/>
    <property type="match status" value="1"/>
</dbReference>
<reference evidence="16" key="1">
    <citation type="submission" date="2025-08" db="UniProtKB">
        <authorList>
            <consortium name="RefSeq"/>
        </authorList>
    </citation>
    <scope>IDENTIFICATION</scope>
</reference>
<dbReference type="GO" id="GO:0031295">
    <property type="term" value="P:T cell costimulation"/>
    <property type="evidence" value="ECO:0007669"/>
    <property type="project" value="TreeGrafter"/>
</dbReference>
<evidence type="ECO:0000313" key="16">
    <source>
        <dbReference type="RefSeq" id="XP_005750396.1"/>
    </source>
</evidence>